<name>A0ABQ9FXU6_TEGGR</name>
<gene>
    <name evidence="2" type="ORF">KUTeg_002419</name>
</gene>
<dbReference type="PANTHER" id="PTHR36299:SF2">
    <property type="entry name" value="DUF4773 DOMAIN-CONTAINING PROTEIN"/>
    <property type="match status" value="1"/>
</dbReference>
<sequence length="276" mass="31312">MNRKCLFKVFCSYIILRHNHFKTEDFFKIAVFMLCKKYIPYANLHTYKISKLTMILFYRTNSKPSSNMFENPRAEERCKGLYKILRSVSIREEVKRLFKDDNLISNGDDTTDSPDENANDIDDAKEYFPDADFQNSNMGDEESDTVNVPEVDLADSNGCSCDSSGCKCCQKLSISKVKLEGEVKNPPPVCLKIPGLKKKAKVCIEFYNLAVSGKQLKGCSKLSVKVFNVKVATVELGCFTLPFSDTSGLKKVSRLKLDNSRILFRAISLLVERKNK</sequence>
<keyword evidence="3" id="KW-1185">Reference proteome</keyword>
<proteinExistence type="predicted"/>
<comment type="caution">
    <text evidence="2">The sequence shown here is derived from an EMBL/GenBank/DDBJ whole genome shotgun (WGS) entry which is preliminary data.</text>
</comment>
<organism evidence="2 3">
    <name type="scientific">Tegillarca granosa</name>
    <name type="common">Malaysian cockle</name>
    <name type="synonym">Anadara granosa</name>
    <dbReference type="NCBI Taxonomy" id="220873"/>
    <lineage>
        <taxon>Eukaryota</taxon>
        <taxon>Metazoa</taxon>
        <taxon>Spiralia</taxon>
        <taxon>Lophotrochozoa</taxon>
        <taxon>Mollusca</taxon>
        <taxon>Bivalvia</taxon>
        <taxon>Autobranchia</taxon>
        <taxon>Pteriomorphia</taxon>
        <taxon>Arcoida</taxon>
        <taxon>Arcoidea</taxon>
        <taxon>Arcidae</taxon>
        <taxon>Tegillarca</taxon>
    </lineage>
</organism>
<dbReference type="Proteomes" id="UP001217089">
    <property type="component" value="Unassembled WGS sequence"/>
</dbReference>
<protein>
    <recommendedName>
        <fullName evidence="1">DUF4773 domain-containing protein</fullName>
    </recommendedName>
</protein>
<dbReference type="PANTHER" id="PTHR36299">
    <property type="entry name" value="AGAP008005-PA"/>
    <property type="match status" value="1"/>
</dbReference>
<dbReference type="EMBL" id="JARBDR010000141">
    <property type="protein sequence ID" value="KAJ8320832.1"/>
    <property type="molecule type" value="Genomic_DNA"/>
</dbReference>
<evidence type="ECO:0000259" key="1">
    <source>
        <dbReference type="Pfam" id="PF15998"/>
    </source>
</evidence>
<dbReference type="InterPro" id="IPR031941">
    <property type="entry name" value="DUF4773"/>
</dbReference>
<accession>A0ABQ9FXU6</accession>
<feature type="domain" description="DUF4773" evidence="1">
    <location>
        <begin position="183"/>
        <end position="241"/>
    </location>
</feature>
<reference evidence="2 3" key="1">
    <citation type="submission" date="2022-12" db="EMBL/GenBank/DDBJ databases">
        <title>Chromosome-level genome of Tegillarca granosa.</title>
        <authorList>
            <person name="Kim J."/>
        </authorList>
    </citation>
    <scope>NUCLEOTIDE SEQUENCE [LARGE SCALE GENOMIC DNA]</scope>
    <source>
        <strain evidence="2">Teg-2019</strain>
        <tissue evidence="2">Adductor muscle</tissue>
    </source>
</reference>
<evidence type="ECO:0000313" key="3">
    <source>
        <dbReference type="Proteomes" id="UP001217089"/>
    </source>
</evidence>
<dbReference type="Pfam" id="PF15998">
    <property type="entry name" value="DUF4773"/>
    <property type="match status" value="1"/>
</dbReference>
<evidence type="ECO:0000313" key="2">
    <source>
        <dbReference type="EMBL" id="KAJ8320832.1"/>
    </source>
</evidence>